<dbReference type="EMBL" id="PJMY01000002">
    <property type="protein sequence ID" value="PKV99483.1"/>
    <property type="molecule type" value="Genomic_DNA"/>
</dbReference>
<dbReference type="PANTHER" id="PTHR13847">
    <property type="entry name" value="SARCOSINE DEHYDROGENASE-RELATED"/>
    <property type="match status" value="1"/>
</dbReference>
<dbReference type="SUPFAM" id="SSF51905">
    <property type="entry name" value="FAD/NAD(P)-binding domain"/>
    <property type="match status" value="1"/>
</dbReference>
<dbReference type="GO" id="GO:0016491">
    <property type="term" value="F:oxidoreductase activity"/>
    <property type="evidence" value="ECO:0007669"/>
    <property type="project" value="UniProtKB-KW"/>
</dbReference>
<dbReference type="Gene3D" id="3.30.9.10">
    <property type="entry name" value="D-Amino Acid Oxidase, subunit A, domain 2"/>
    <property type="match status" value="1"/>
</dbReference>
<accession>A0A2N3X030</accession>
<evidence type="ECO:0000256" key="1">
    <source>
        <dbReference type="ARBA" id="ARBA00023002"/>
    </source>
</evidence>
<evidence type="ECO:0000313" key="4">
    <source>
        <dbReference type="Proteomes" id="UP000233750"/>
    </source>
</evidence>
<dbReference type="AlphaFoldDB" id="A0A2N3X030"/>
<dbReference type="Proteomes" id="UP000233750">
    <property type="component" value="Unassembled WGS sequence"/>
</dbReference>
<proteinExistence type="predicted"/>
<keyword evidence="4" id="KW-1185">Reference proteome</keyword>
<keyword evidence="1" id="KW-0560">Oxidoreductase</keyword>
<dbReference type="InterPro" id="IPR036188">
    <property type="entry name" value="FAD/NAD-bd_sf"/>
</dbReference>
<evidence type="ECO:0000259" key="2">
    <source>
        <dbReference type="Pfam" id="PF01266"/>
    </source>
</evidence>
<dbReference type="PANTHER" id="PTHR13847:SF287">
    <property type="entry name" value="FAD-DEPENDENT OXIDOREDUCTASE DOMAIN-CONTAINING PROTEIN 1"/>
    <property type="match status" value="1"/>
</dbReference>
<dbReference type="GO" id="GO:0005737">
    <property type="term" value="C:cytoplasm"/>
    <property type="evidence" value="ECO:0007669"/>
    <property type="project" value="TreeGrafter"/>
</dbReference>
<dbReference type="RefSeq" id="WP_244194477.1">
    <property type="nucleotide sequence ID" value="NZ_JACJHR010000057.1"/>
</dbReference>
<dbReference type="Pfam" id="PF01266">
    <property type="entry name" value="DAO"/>
    <property type="match status" value="1"/>
</dbReference>
<organism evidence="3 4">
    <name type="scientific">Amycolatopsis echigonensis</name>
    <dbReference type="NCBI Taxonomy" id="2576905"/>
    <lineage>
        <taxon>Bacteria</taxon>
        <taxon>Bacillati</taxon>
        <taxon>Actinomycetota</taxon>
        <taxon>Actinomycetes</taxon>
        <taxon>Pseudonocardiales</taxon>
        <taxon>Pseudonocardiaceae</taxon>
        <taxon>Amycolatopsis</taxon>
    </lineage>
</organism>
<dbReference type="Gene3D" id="3.50.50.60">
    <property type="entry name" value="FAD/NAD(P)-binding domain"/>
    <property type="match status" value="1"/>
</dbReference>
<protein>
    <submittedName>
        <fullName evidence="3">Glycine/D-amino acid oxidase-like deaminating enzyme</fullName>
    </submittedName>
</protein>
<reference evidence="3 4" key="1">
    <citation type="submission" date="2017-12" db="EMBL/GenBank/DDBJ databases">
        <title>Sequencing the genomes of 1000 Actinobacteria strains.</title>
        <authorList>
            <person name="Klenk H.-P."/>
        </authorList>
    </citation>
    <scope>NUCLEOTIDE SEQUENCE [LARGE SCALE GENOMIC DNA]</scope>
    <source>
        <strain evidence="3 4">DSM 45165</strain>
    </source>
</reference>
<name>A0A2N3X030_9PSEU</name>
<dbReference type="InterPro" id="IPR006076">
    <property type="entry name" value="FAD-dep_OxRdtase"/>
</dbReference>
<gene>
    <name evidence="3" type="ORF">ATK30_0457</name>
</gene>
<sequence>MSAEIGADAVVVGAGVIGSAVALELARAGRRVVVADRASGAGQGSTSASSAVIRYNFSTLAGVSAAWEAQFCWSDWADHLGHDVGDLARFERSGLVVLDVDVVPRSGWVPLLDEVGVPYEEWDGATLARRVPGIDTGRYWPPKRIDDEEFWSDATETLGGVYTPDAGYVTDPQLAARNLAAAAAKEGAEFRFRAAVTGIESADGRVRAVVLADGTRIAAPVVVNAAGPWSGKLNELAGVGEDFTVGVRPMRQEVAHVLAPEGYHPAGGVGPAVADMDLGTYFRGEVGGGLLVGGTEPECDPLQWLDDPDEANPNPTMAVFEAQVTRAARRLPGMRVPNRARGVVGVYDVADDWTPIYDRTGLPGFYVAMGTSGNQFKNAPVVGRMMSTLIEQVEAGADHDANPVQYKGVHTGLRVDLGAFSRKRERNAGSSGTVMG</sequence>
<comment type="caution">
    <text evidence="3">The sequence shown here is derived from an EMBL/GenBank/DDBJ whole genome shotgun (WGS) entry which is preliminary data.</text>
</comment>
<feature type="domain" description="FAD dependent oxidoreductase" evidence="2">
    <location>
        <begin position="8"/>
        <end position="387"/>
    </location>
</feature>
<evidence type="ECO:0000313" key="3">
    <source>
        <dbReference type="EMBL" id="PKV99483.1"/>
    </source>
</evidence>